<dbReference type="SUPFAM" id="SSF52172">
    <property type="entry name" value="CheY-like"/>
    <property type="match status" value="1"/>
</dbReference>
<dbReference type="InterPro" id="IPR036061">
    <property type="entry name" value="CheW-like_dom_sf"/>
</dbReference>
<sequence>MAQKQSHIDQTTSLHLNNEVQFLCFTLEEEIDGKNQLYAMNVFKIRELIYYNNELTETAGDNSGILLGYLTVRDETIPLVDMRRWLYFSKQNPDRDLREFSLNTPKSLIAICDFSNCTVGLKILGVKHIIHKSWKDINVENDFSSEGDIKITGTTKYSDGSIVQIMDVERMLVDAFPSGNASNDLEINDLQKIESDKIILLAEDSKTAAKSLQKIIEKLDLKYFSFPNGKALLDYLHNPGIAANIGAIITDLEMPLISGFEVLKQIKETPATCHIPVIINSSMSSDSNYQMAERLKADGFITKSNPVEIEQSLRQILENVKFNN</sequence>
<dbReference type="Gene3D" id="2.30.30.40">
    <property type="entry name" value="SH3 Domains"/>
    <property type="match status" value="1"/>
</dbReference>
<dbReference type="PANTHER" id="PTHR47233">
    <property type="entry name" value="CHEMOTAXIS PROTEIN CHEV"/>
    <property type="match status" value="1"/>
</dbReference>
<name>A0A650END5_9HELI</name>
<dbReference type="InterPro" id="IPR024181">
    <property type="entry name" value="Chemotax_regulator_CheV"/>
</dbReference>
<dbReference type="SUPFAM" id="SSF50341">
    <property type="entry name" value="CheW-like"/>
    <property type="match status" value="1"/>
</dbReference>
<feature type="domain" description="CheW-like" evidence="3">
    <location>
        <begin position="19"/>
        <end position="177"/>
    </location>
</feature>
<proteinExistence type="predicted"/>
<dbReference type="SMART" id="SM00448">
    <property type="entry name" value="REC"/>
    <property type="match status" value="1"/>
</dbReference>
<dbReference type="InterPro" id="IPR011006">
    <property type="entry name" value="CheY-like_superfamily"/>
</dbReference>
<dbReference type="GO" id="GO:0006935">
    <property type="term" value="P:chemotaxis"/>
    <property type="evidence" value="ECO:0007669"/>
    <property type="project" value="InterPro"/>
</dbReference>
<feature type="modified residue" description="4-aspartylphosphate" evidence="1">
    <location>
        <position position="251"/>
    </location>
</feature>
<organism evidence="4">
    <name type="scientific">uncultured Helicobacter sp</name>
    <dbReference type="NCBI Taxonomy" id="175537"/>
    <lineage>
        <taxon>Bacteria</taxon>
        <taxon>Pseudomonadati</taxon>
        <taxon>Campylobacterota</taxon>
        <taxon>Epsilonproteobacteria</taxon>
        <taxon>Campylobacterales</taxon>
        <taxon>Helicobacteraceae</taxon>
        <taxon>Helicobacter</taxon>
        <taxon>environmental samples</taxon>
    </lineage>
</organism>
<dbReference type="InterPro" id="IPR001789">
    <property type="entry name" value="Sig_transdc_resp-reg_receiver"/>
</dbReference>
<dbReference type="Gene3D" id="3.40.50.2300">
    <property type="match status" value="1"/>
</dbReference>
<keyword evidence="1" id="KW-0597">Phosphoprotein</keyword>
<accession>A0A650END5</accession>
<dbReference type="Pfam" id="PF00072">
    <property type="entry name" value="Response_reg"/>
    <property type="match status" value="1"/>
</dbReference>
<dbReference type="PROSITE" id="PS50851">
    <property type="entry name" value="CHEW"/>
    <property type="match status" value="1"/>
</dbReference>
<gene>
    <name evidence="4" type="ORF">Helico5904_0460</name>
</gene>
<reference evidence="4" key="1">
    <citation type="journal article" date="2020" name="J. ISSAAS">
        <title>Lactobacilli and other gastrointestinal microbiota of Peromyscus leucopus, reservoir host for agents of Lyme disease and other zoonoses in North America.</title>
        <authorList>
            <person name="Milovic A."/>
            <person name="Bassam K."/>
            <person name="Shao H."/>
            <person name="Chatzistamou I."/>
            <person name="Tufts D.M."/>
            <person name="Diuk-Wasser M."/>
            <person name="Barbour A.G."/>
        </authorList>
    </citation>
    <scope>NUCLEOTIDE SEQUENCE</scope>
    <source>
        <strain evidence="4">LL4</strain>
    </source>
</reference>
<dbReference type="InterPro" id="IPR002545">
    <property type="entry name" value="CheW-lke_dom"/>
</dbReference>
<evidence type="ECO:0000259" key="2">
    <source>
        <dbReference type="PROSITE" id="PS50110"/>
    </source>
</evidence>
<dbReference type="Gene3D" id="2.40.50.180">
    <property type="entry name" value="CheA-289, Domain 4"/>
    <property type="match status" value="1"/>
</dbReference>
<dbReference type="Pfam" id="PF01584">
    <property type="entry name" value="CheW"/>
    <property type="match status" value="1"/>
</dbReference>
<dbReference type="PROSITE" id="PS50110">
    <property type="entry name" value="RESPONSE_REGULATORY"/>
    <property type="match status" value="1"/>
</dbReference>
<dbReference type="GO" id="GO:0000160">
    <property type="term" value="P:phosphorelay signal transduction system"/>
    <property type="evidence" value="ECO:0007669"/>
    <property type="project" value="InterPro"/>
</dbReference>
<protein>
    <submittedName>
        <fullName evidence="4">Chemotaxis protein CheV</fullName>
    </submittedName>
</protein>
<evidence type="ECO:0000256" key="1">
    <source>
        <dbReference type="PROSITE-ProRule" id="PRU00169"/>
    </source>
</evidence>
<dbReference type="CDD" id="cd00588">
    <property type="entry name" value="CheW_like"/>
    <property type="match status" value="1"/>
</dbReference>
<evidence type="ECO:0000313" key="4">
    <source>
        <dbReference type="EMBL" id="QGT50374.1"/>
    </source>
</evidence>
<dbReference type="AlphaFoldDB" id="A0A650END5"/>
<dbReference type="PANTHER" id="PTHR47233:SF3">
    <property type="entry name" value="CHEMOTAXIS PROTEIN CHEV"/>
    <property type="match status" value="1"/>
</dbReference>
<dbReference type="PIRSF" id="PIRSF002867">
    <property type="entry name" value="CheV"/>
    <property type="match status" value="1"/>
</dbReference>
<evidence type="ECO:0000259" key="3">
    <source>
        <dbReference type="PROSITE" id="PS50851"/>
    </source>
</evidence>
<feature type="domain" description="Response regulatory" evidence="2">
    <location>
        <begin position="198"/>
        <end position="318"/>
    </location>
</feature>
<dbReference type="EMBL" id="MN577569">
    <property type="protein sequence ID" value="QGT50374.1"/>
    <property type="molecule type" value="Genomic_DNA"/>
</dbReference>
<dbReference type="SMART" id="SM00260">
    <property type="entry name" value="CheW"/>
    <property type="match status" value="1"/>
</dbReference>